<accession>A0ACC1BBZ3</accession>
<organism evidence="1 2">
    <name type="scientific">Pistacia atlantica</name>
    <dbReference type="NCBI Taxonomy" id="434234"/>
    <lineage>
        <taxon>Eukaryota</taxon>
        <taxon>Viridiplantae</taxon>
        <taxon>Streptophyta</taxon>
        <taxon>Embryophyta</taxon>
        <taxon>Tracheophyta</taxon>
        <taxon>Spermatophyta</taxon>
        <taxon>Magnoliopsida</taxon>
        <taxon>eudicotyledons</taxon>
        <taxon>Gunneridae</taxon>
        <taxon>Pentapetalae</taxon>
        <taxon>rosids</taxon>
        <taxon>malvids</taxon>
        <taxon>Sapindales</taxon>
        <taxon>Anacardiaceae</taxon>
        <taxon>Pistacia</taxon>
    </lineage>
</organism>
<protein>
    <submittedName>
        <fullName evidence="1">Uncharacterized protein</fullName>
    </submittedName>
</protein>
<dbReference type="EMBL" id="CM047901">
    <property type="protein sequence ID" value="KAJ0096426.1"/>
    <property type="molecule type" value="Genomic_DNA"/>
</dbReference>
<evidence type="ECO:0000313" key="1">
    <source>
        <dbReference type="EMBL" id="KAJ0096426.1"/>
    </source>
</evidence>
<evidence type="ECO:0000313" key="2">
    <source>
        <dbReference type="Proteomes" id="UP001164250"/>
    </source>
</evidence>
<comment type="caution">
    <text evidence="1">The sequence shown here is derived from an EMBL/GenBank/DDBJ whole genome shotgun (WGS) entry which is preliminary data.</text>
</comment>
<name>A0ACC1BBZ3_9ROSI</name>
<keyword evidence="2" id="KW-1185">Reference proteome</keyword>
<reference evidence="2" key="1">
    <citation type="journal article" date="2023" name="G3 (Bethesda)">
        <title>Genome assembly and association tests identify interacting loci associated with vigor, precocity, and sex in interspecific pistachio rootstocks.</title>
        <authorList>
            <person name="Palmer W."/>
            <person name="Jacygrad E."/>
            <person name="Sagayaradj S."/>
            <person name="Cavanaugh K."/>
            <person name="Han R."/>
            <person name="Bertier L."/>
            <person name="Beede B."/>
            <person name="Kafkas S."/>
            <person name="Golino D."/>
            <person name="Preece J."/>
            <person name="Michelmore R."/>
        </authorList>
    </citation>
    <scope>NUCLEOTIDE SEQUENCE [LARGE SCALE GENOMIC DNA]</scope>
</reference>
<dbReference type="Proteomes" id="UP001164250">
    <property type="component" value="Chromosome 5"/>
</dbReference>
<gene>
    <name evidence="1" type="ORF">Patl1_29154</name>
</gene>
<sequence length="433" mass="45616">MSTESVGNNNNNGVSSPTQSRGGGGGGGGGGTKAVAVSPPWTQVVRGESDSIASVPLSPSVSSTAVAVVEKTDEESAECGTGNAGKKPVWSKPSNGAADVGPVMGAHAWPALSETTRGSSAKSSSESLKGLSDGSSSSSVSQGTGTANSTSQKQGNNNGNPNSTPSHTAPTRQKSMKRNGANSSSNGGLTHPPAPQGPAVEGPLNNPSPRDHSQQRGSFRNRNGNSHPRGDGSHHHNYGGRRDHDRGNQDWNAHRNFNGRDGHMQPQRVMQRFTRHPPPPPPPPPSSSSQFIPPPPVRPFGSPIGFPELASPVYYVPAPHSETLRGVPFVAPLPPHAVFFPALDPHLHSSIVNQIDYYFSAENLIRDTYLRQNMDDQGWVPITLIAGFKKVSCLGGTLIVFLKCDFLWSSAHSFIITISLFMHGLASPHGLLF</sequence>
<proteinExistence type="predicted"/>